<dbReference type="GO" id="GO:0019941">
    <property type="term" value="P:modification-dependent protein catabolic process"/>
    <property type="evidence" value="ECO:0000318"/>
    <property type="project" value="GO_Central"/>
</dbReference>
<dbReference type="GO" id="GO:0005737">
    <property type="term" value="C:cytoplasm"/>
    <property type="evidence" value="ECO:0000318"/>
    <property type="project" value="GO_Central"/>
</dbReference>
<dbReference type="GO" id="GO:0005634">
    <property type="term" value="C:nucleus"/>
    <property type="evidence" value="ECO:0000318"/>
    <property type="project" value="GO_Central"/>
</dbReference>
<dbReference type="Proteomes" id="UP000019116">
    <property type="component" value="Chromosome 5B"/>
</dbReference>
<dbReference type="STRING" id="4565.A0A3B6LT06"/>
<dbReference type="Gramene" id="TraesCS5B03G0965500.1">
    <property type="protein sequence ID" value="TraesCS5B03G0965500.1.CDS"/>
    <property type="gene ID" value="TraesCS5B03G0965500"/>
</dbReference>
<dbReference type="PROSITE" id="PS00299">
    <property type="entry name" value="UBIQUITIN_1"/>
    <property type="match status" value="1"/>
</dbReference>
<keyword evidence="2" id="KW-0832">Ubl conjugation</keyword>
<name>A0A3B6LT06_WHEAT</name>
<dbReference type="GO" id="GO:0003729">
    <property type="term" value="F:mRNA binding"/>
    <property type="evidence" value="ECO:0007669"/>
    <property type="project" value="UniProtKB-ARBA"/>
</dbReference>
<evidence type="ECO:0000256" key="1">
    <source>
        <dbReference type="ARBA" id="ARBA00022499"/>
    </source>
</evidence>
<dbReference type="GO" id="GO:0031386">
    <property type="term" value="F:protein tag activity"/>
    <property type="evidence" value="ECO:0000318"/>
    <property type="project" value="GO_Central"/>
</dbReference>
<evidence type="ECO:0000313" key="4">
    <source>
        <dbReference type="EnsemblPlants" id="TraesCS5B02G386500.1"/>
    </source>
</evidence>
<protein>
    <recommendedName>
        <fullName evidence="3">Ubiquitin-like domain-containing protein</fullName>
    </recommendedName>
</protein>
<dbReference type="SMR" id="A0A3B6LT06"/>
<accession>A0A3B6LT06</accession>
<dbReference type="PANTHER" id="PTHR10666">
    <property type="entry name" value="UBIQUITIN"/>
    <property type="match status" value="1"/>
</dbReference>
<dbReference type="PROSITE" id="PS50053">
    <property type="entry name" value="UBIQUITIN_2"/>
    <property type="match status" value="4"/>
</dbReference>
<dbReference type="InterPro" id="IPR050158">
    <property type="entry name" value="Ubiquitin_ubiquitin-like"/>
</dbReference>
<dbReference type="SUPFAM" id="SSF54236">
    <property type="entry name" value="Ubiquitin-like"/>
    <property type="match status" value="4"/>
</dbReference>
<dbReference type="GO" id="GO:0016567">
    <property type="term" value="P:protein ubiquitination"/>
    <property type="evidence" value="ECO:0000318"/>
    <property type="project" value="GO_Central"/>
</dbReference>
<dbReference type="GO" id="GO:0031625">
    <property type="term" value="F:ubiquitin protein ligase binding"/>
    <property type="evidence" value="ECO:0000318"/>
    <property type="project" value="GO_Central"/>
</dbReference>
<dbReference type="SMART" id="SM00213">
    <property type="entry name" value="UBQ"/>
    <property type="match status" value="4"/>
</dbReference>
<feature type="domain" description="Ubiquitin-like" evidence="3">
    <location>
        <begin position="209"/>
        <end position="269"/>
    </location>
</feature>
<dbReference type="OrthoDB" id="1885901at2759"/>
<feature type="domain" description="Ubiquitin-like" evidence="3">
    <location>
        <begin position="68"/>
        <end position="140"/>
    </location>
</feature>
<keyword evidence="5" id="KW-1185">Reference proteome</keyword>
<dbReference type="InterPro" id="IPR019954">
    <property type="entry name" value="Ubiquitin_CS"/>
</dbReference>
<dbReference type="InterPro" id="IPR000626">
    <property type="entry name" value="Ubiquitin-like_dom"/>
</dbReference>
<dbReference type="EnsemblPlants" id="TraesCS5B02G386500.1">
    <property type="protein sequence ID" value="TraesCS5B02G386500.1"/>
    <property type="gene ID" value="TraesCS5B02G386500"/>
</dbReference>
<proteinExistence type="predicted"/>
<dbReference type="PRINTS" id="PR00348">
    <property type="entry name" value="UBIQUITIN"/>
</dbReference>
<keyword evidence="1" id="KW-1017">Isopeptide bond</keyword>
<sequence length="386" mass="43858">MNSLAKEKDDEIKELKNRQPEIASLKHKCASSLSNETSKKRRTDIIGMHIASIRRCKSGRQCFGRRTMQILVKTTNSRTYTLKVKSSNKIEDVEAKMHDHHLDVQGLIFAGKKLVYGRTLADYNIKNLSTLQLVLHLRISVKTLTGKIIDLAVKSSDTIKHVKAMIQSQENIPWDKQGLIFAGKRLEDGPTLADYNIETLCTFELVPFLHVTVKMLNGESIDLAVLSSDTIEDIKAMVYDQEGIPSYMQRFIFAGKLLEDYRTLADYNIHKLWECALHLVTCIGRNSAIHIKMLTGKTIFPAVGIKDTIEDVKAMIHKEEGIPPSQQCLFFAGKPLHNDRTLESYISGDLNVIAIHLLHRRALLHRWIVDRARRLRNKQELGHGCL</sequence>
<feature type="domain" description="Ubiquitin-like" evidence="3">
    <location>
        <begin position="137"/>
        <end position="206"/>
    </location>
</feature>
<evidence type="ECO:0000313" key="5">
    <source>
        <dbReference type="Proteomes" id="UP000019116"/>
    </source>
</evidence>
<dbReference type="InterPro" id="IPR019956">
    <property type="entry name" value="Ubiquitin_dom"/>
</dbReference>
<dbReference type="Gene3D" id="3.10.20.90">
    <property type="entry name" value="Phosphatidylinositol 3-kinase Catalytic Subunit, Chain A, domain 1"/>
    <property type="match status" value="4"/>
</dbReference>
<reference evidence="4" key="1">
    <citation type="submission" date="2018-08" db="EMBL/GenBank/DDBJ databases">
        <authorList>
            <person name="Rossello M."/>
        </authorList>
    </citation>
    <scope>NUCLEOTIDE SEQUENCE [LARGE SCALE GENOMIC DNA]</scope>
    <source>
        <strain evidence="4">cv. Chinese Spring</strain>
    </source>
</reference>
<evidence type="ECO:0000256" key="2">
    <source>
        <dbReference type="ARBA" id="ARBA00022843"/>
    </source>
</evidence>
<dbReference type="OMA" id="KHKCASS"/>
<feature type="domain" description="Ubiquitin-like" evidence="3">
    <location>
        <begin position="287"/>
        <end position="362"/>
    </location>
</feature>
<dbReference type="InterPro" id="IPR029071">
    <property type="entry name" value="Ubiquitin-like_domsf"/>
</dbReference>
<dbReference type="AlphaFoldDB" id="A0A3B6LT06"/>
<evidence type="ECO:0000259" key="3">
    <source>
        <dbReference type="PROSITE" id="PS50053"/>
    </source>
</evidence>
<organism evidence="4">
    <name type="scientific">Triticum aestivum</name>
    <name type="common">Wheat</name>
    <dbReference type="NCBI Taxonomy" id="4565"/>
    <lineage>
        <taxon>Eukaryota</taxon>
        <taxon>Viridiplantae</taxon>
        <taxon>Streptophyta</taxon>
        <taxon>Embryophyta</taxon>
        <taxon>Tracheophyta</taxon>
        <taxon>Spermatophyta</taxon>
        <taxon>Magnoliopsida</taxon>
        <taxon>Liliopsida</taxon>
        <taxon>Poales</taxon>
        <taxon>Poaceae</taxon>
        <taxon>BOP clade</taxon>
        <taxon>Pooideae</taxon>
        <taxon>Triticodae</taxon>
        <taxon>Triticeae</taxon>
        <taxon>Triticinae</taxon>
        <taxon>Triticum</taxon>
    </lineage>
</organism>
<dbReference type="Gramene" id="TraesCS5B02G386500.1">
    <property type="protein sequence ID" value="TraesCS5B02G386500.1"/>
    <property type="gene ID" value="TraesCS5B02G386500"/>
</dbReference>
<dbReference type="PaxDb" id="4565-Traes_5BL_4332A094A.1"/>
<reference evidence="4" key="2">
    <citation type="submission" date="2018-10" db="UniProtKB">
        <authorList>
            <consortium name="EnsemblPlants"/>
        </authorList>
    </citation>
    <scope>IDENTIFICATION</scope>
</reference>
<dbReference type="Gramene" id="TraesNOR5B03G02987920.1">
    <property type="protein sequence ID" value="TraesNOR5B03G02987920.1"/>
    <property type="gene ID" value="TraesNOR5B03G02987920"/>
</dbReference>
<dbReference type="Pfam" id="PF00240">
    <property type="entry name" value="ubiquitin"/>
    <property type="match status" value="4"/>
</dbReference>